<dbReference type="EMBL" id="CP134879">
    <property type="protein sequence ID" value="WNM23707.1"/>
    <property type="molecule type" value="Genomic_DNA"/>
</dbReference>
<organism evidence="2 3">
    <name type="scientific">Demequina capsici</name>
    <dbReference type="NCBI Taxonomy" id="3075620"/>
    <lineage>
        <taxon>Bacteria</taxon>
        <taxon>Bacillati</taxon>
        <taxon>Actinomycetota</taxon>
        <taxon>Actinomycetes</taxon>
        <taxon>Micrococcales</taxon>
        <taxon>Demequinaceae</taxon>
        <taxon>Demequina</taxon>
    </lineage>
</organism>
<dbReference type="Pfam" id="PF01323">
    <property type="entry name" value="DSBA"/>
    <property type="match status" value="1"/>
</dbReference>
<name>A0AA96F4D6_9MICO</name>
<dbReference type="SUPFAM" id="SSF52833">
    <property type="entry name" value="Thioredoxin-like"/>
    <property type="match status" value="1"/>
</dbReference>
<dbReference type="RefSeq" id="WP_313496827.1">
    <property type="nucleotide sequence ID" value="NZ_CP134879.1"/>
</dbReference>
<dbReference type="GO" id="GO:0016491">
    <property type="term" value="F:oxidoreductase activity"/>
    <property type="evidence" value="ECO:0007669"/>
    <property type="project" value="InterPro"/>
</dbReference>
<evidence type="ECO:0000313" key="3">
    <source>
        <dbReference type="Proteomes" id="UP001304125"/>
    </source>
</evidence>
<proteinExistence type="predicted"/>
<gene>
    <name evidence="2" type="ORF">RN606_10085</name>
</gene>
<dbReference type="InterPro" id="IPR036249">
    <property type="entry name" value="Thioredoxin-like_sf"/>
</dbReference>
<evidence type="ECO:0000259" key="1">
    <source>
        <dbReference type="Pfam" id="PF01323"/>
    </source>
</evidence>
<reference evidence="2 3" key="1">
    <citation type="submission" date="2023-09" db="EMBL/GenBank/DDBJ databases">
        <title>Demequina sp. a novel bacteria isolated from Capsicum annuum.</title>
        <authorList>
            <person name="Humaira Z."/>
            <person name="Lee J."/>
            <person name="Cho D."/>
        </authorList>
    </citation>
    <scope>NUCLEOTIDE SEQUENCE [LARGE SCALE GENOMIC DNA]</scope>
    <source>
        <strain evidence="2 3">OYTSA14</strain>
    </source>
</reference>
<protein>
    <submittedName>
        <fullName evidence="2">DsbA family oxidoreductase</fullName>
    </submittedName>
</protein>
<dbReference type="Proteomes" id="UP001304125">
    <property type="component" value="Chromosome"/>
</dbReference>
<dbReference type="InterPro" id="IPR001853">
    <property type="entry name" value="DSBA-like_thioredoxin_dom"/>
</dbReference>
<dbReference type="CDD" id="cd03024">
    <property type="entry name" value="DsbA_FrnE"/>
    <property type="match status" value="1"/>
</dbReference>
<sequence>MVNVEVWSDVACPWCYLGKHRLEKAIDAFDGEVTVTWKSFQLDPSIPHGEHTPHAEALSKKFNAPVEQIAQMNQRLIDLGAEEGLEYNFDDYIQANTRDAHRVLHMAQERGLGGPMKDRLLKAQFTEGAIVDDLDVLSGLAEEVGLDGSAVRAMLATDRYDDEVQADIDEAAALGANGVPFFVFDRAFAVSGAQPVELFATALERSRERAATSAAQG</sequence>
<dbReference type="Gene3D" id="3.40.30.10">
    <property type="entry name" value="Glutaredoxin"/>
    <property type="match status" value="1"/>
</dbReference>
<dbReference type="PANTHER" id="PTHR13887">
    <property type="entry name" value="GLUTATHIONE S-TRANSFERASE KAPPA"/>
    <property type="match status" value="1"/>
</dbReference>
<dbReference type="AlphaFoldDB" id="A0AA96F4D6"/>
<dbReference type="PANTHER" id="PTHR13887:SF41">
    <property type="entry name" value="THIOREDOXIN SUPERFAMILY PROTEIN"/>
    <property type="match status" value="1"/>
</dbReference>
<feature type="domain" description="DSBA-like thioredoxin" evidence="1">
    <location>
        <begin position="4"/>
        <end position="203"/>
    </location>
</feature>
<keyword evidence="3" id="KW-1185">Reference proteome</keyword>
<accession>A0AA96F4D6</accession>
<evidence type="ECO:0000313" key="2">
    <source>
        <dbReference type="EMBL" id="WNM23707.1"/>
    </source>
</evidence>